<accession>A0A8K0G145</accession>
<evidence type="ECO:0000313" key="3">
    <source>
        <dbReference type="Proteomes" id="UP000801492"/>
    </source>
</evidence>
<dbReference type="AlphaFoldDB" id="A0A8K0G145"/>
<dbReference type="EMBL" id="VTPC01090688">
    <property type="protein sequence ID" value="KAF2881879.1"/>
    <property type="molecule type" value="Genomic_DNA"/>
</dbReference>
<feature type="compositionally biased region" description="Basic and acidic residues" evidence="1">
    <location>
        <begin position="104"/>
        <end position="121"/>
    </location>
</feature>
<evidence type="ECO:0000313" key="2">
    <source>
        <dbReference type="EMBL" id="KAF2881879.1"/>
    </source>
</evidence>
<dbReference type="Proteomes" id="UP000801492">
    <property type="component" value="Unassembled WGS sequence"/>
</dbReference>
<protein>
    <submittedName>
        <fullName evidence="2">Uncharacterized protein</fullName>
    </submittedName>
</protein>
<keyword evidence="3" id="KW-1185">Reference proteome</keyword>
<proteinExistence type="predicted"/>
<evidence type="ECO:0000256" key="1">
    <source>
        <dbReference type="SAM" id="MobiDB-lite"/>
    </source>
</evidence>
<feature type="region of interest" description="Disordered" evidence="1">
    <location>
        <begin position="90"/>
        <end position="121"/>
    </location>
</feature>
<comment type="caution">
    <text evidence="2">The sequence shown here is derived from an EMBL/GenBank/DDBJ whole genome shotgun (WGS) entry which is preliminary data.</text>
</comment>
<sequence length="121" mass="13740">MDSDLLSNNQLHRQGIGSLLHIVAIEGSHRYLKGTKQLQLKMGDNEKMTETQLVAWEGNQMCFLRQKLVHRLQWSYHLLDPFDKTTVANGGKKAGTARKATRVGRAEVSIRKRGKAETLRK</sequence>
<reference evidence="2" key="1">
    <citation type="submission" date="2019-08" db="EMBL/GenBank/DDBJ databases">
        <title>The genome of the North American firefly Photinus pyralis.</title>
        <authorList>
            <consortium name="Photinus pyralis genome working group"/>
            <person name="Fallon T.R."/>
            <person name="Sander Lower S.E."/>
            <person name="Weng J.-K."/>
        </authorList>
    </citation>
    <scope>NUCLEOTIDE SEQUENCE</scope>
    <source>
        <strain evidence="2">TRF0915ILg1</strain>
        <tissue evidence="2">Whole body</tissue>
    </source>
</reference>
<gene>
    <name evidence="2" type="ORF">ILUMI_24295</name>
</gene>
<organism evidence="2 3">
    <name type="scientific">Ignelater luminosus</name>
    <name type="common">Cucubano</name>
    <name type="synonym">Pyrophorus luminosus</name>
    <dbReference type="NCBI Taxonomy" id="2038154"/>
    <lineage>
        <taxon>Eukaryota</taxon>
        <taxon>Metazoa</taxon>
        <taxon>Ecdysozoa</taxon>
        <taxon>Arthropoda</taxon>
        <taxon>Hexapoda</taxon>
        <taxon>Insecta</taxon>
        <taxon>Pterygota</taxon>
        <taxon>Neoptera</taxon>
        <taxon>Endopterygota</taxon>
        <taxon>Coleoptera</taxon>
        <taxon>Polyphaga</taxon>
        <taxon>Elateriformia</taxon>
        <taxon>Elateroidea</taxon>
        <taxon>Elateridae</taxon>
        <taxon>Agrypninae</taxon>
        <taxon>Pyrophorini</taxon>
        <taxon>Ignelater</taxon>
    </lineage>
</organism>
<name>A0A8K0G145_IGNLU</name>